<organism evidence="1 2">
    <name type="scientific">Albimonas pacifica</name>
    <dbReference type="NCBI Taxonomy" id="1114924"/>
    <lineage>
        <taxon>Bacteria</taxon>
        <taxon>Pseudomonadati</taxon>
        <taxon>Pseudomonadota</taxon>
        <taxon>Alphaproteobacteria</taxon>
        <taxon>Rhodobacterales</taxon>
        <taxon>Paracoccaceae</taxon>
        <taxon>Albimonas</taxon>
    </lineage>
</organism>
<reference evidence="1 2" key="1">
    <citation type="submission" date="2016-10" db="EMBL/GenBank/DDBJ databases">
        <authorList>
            <person name="de Groot N.N."/>
        </authorList>
    </citation>
    <scope>NUCLEOTIDE SEQUENCE [LARGE SCALE GENOMIC DNA]</scope>
    <source>
        <strain evidence="1 2">CGMCC 1.11030</strain>
    </source>
</reference>
<gene>
    <name evidence="1" type="ORF">SAMN05216258_105230</name>
</gene>
<dbReference type="Proteomes" id="UP000199377">
    <property type="component" value="Unassembled WGS sequence"/>
</dbReference>
<dbReference type="RefSeq" id="WP_092860060.1">
    <property type="nucleotide sequence ID" value="NZ_FOQH01000005.1"/>
</dbReference>
<protein>
    <submittedName>
        <fullName evidence="1">Phage tail tape measure protein, lambda family</fullName>
    </submittedName>
</protein>
<dbReference type="OrthoDB" id="8448547at2"/>
<sequence length="220" mass="21713">MTENLDGDLSGALREFGAAGEEAQGLAQGVAEEMARLRGEMRETSREAQGLAGAISGSLRSAFDRMITGGSGASDVMRRLGSDLAGRTFDAAIRPVHGALSSALTSGISGLLGGISPFAAGGAFSGGRLRAFAGGGVVEGPTLFGMRGGAGLMGEAGPEAILPLQRGPDGRLGVAAGGGGGRSVSVTVNVSTPDVAGFSKSRSQVAAQVARAVQLGVRNG</sequence>
<keyword evidence="2" id="KW-1185">Reference proteome</keyword>
<accession>A0A1I3GLM2</accession>
<evidence type="ECO:0000313" key="2">
    <source>
        <dbReference type="Proteomes" id="UP000199377"/>
    </source>
</evidence>
<evidence type="ECO:0000313" key="1">
    <source>
        <dbReference type="EMBL" id="SFI24385.1"/>
    </source>
</evidence>
<proteinExistence type="predicted"/>
<dbReference type="EMBL" id="FOQH01000005">
    <property type="protein sequence ID" value="SFI24385.1"/>
    <property type="molecule type" value="Genomic_DNA"/>
</dbReference>
<name>A0A1I3GLM2_9RHOB</name>
<dbReference type="STRING" id="1114924.SAMN05216258_105230"/>
<dbReference type="AlphaFoldDB" id="A0A1I3GLM2"/>